<accession>A0AAV7H8M6</accession>
<evidence type="ECO:0000313" key="2">
    <source>
        <dbReference type="Proteomes" id="UP000775213"/>
    </source>
</evidence>
<name>A0AAV7H8M6_DENCH</name>
<protein>
    <submittedName>
        <fullName evidence="1">Uncharacterized protein</fullName>
    </submittedName>
</protein>
<sequence>MFRSPFLSYGPNRVEAKGEQTGKALEALPRVLNPWREGFVRAIDGSHRVEDACAIDCLIYFVALCLRAVDPETDAIDGNTGEIRRELPAVVEPQSNNINATMEFFIQMMNAMTQMIKNTQTQTGDSECTPTYKNLKLFQDMKPPLFIGGGPIKVEDWLMRI</sequence>
<dbReference type="AlphaFoldDB" id="A0AAV7H8M6"/>
<dbReference type="Proteomes" id="UP000775213">
    <property type="component" value="Unassembled WGS sequence"/>
</dbReference>
<reference evidence="1 2" key="1">
    <citation type="journal article" date="2021" name="Hortic Res">
        <title>Chromosome-scale assembly of the Dendrobium chrysotoxum genome enhances the understanding of orchid evolution.</title>
        <authorList>
            <person name="Zhang Y."/>
            <person name="Zhang G.Q."/>
            <person name="Zhang D."/>
            <person name="Liu X.D."/>
            <person name="Xu X.Y."/>
            <person name="Sun W.H."/>
            <person name="Yu X."/>
            <person name="Zhu X."/>
            <person name="Wang Z.W."/>
            <person name="Zhao X."/>
            <person name="Zhong W.Y."/>
            <person name="Chen H."/>
            <person name="Yin W.L."/>
            <person name="Huang T."/>
            <person name="Niu S.C."/>
            <person name="Liu Z.J."/>
        </authorList>
    </citation>
    <scope>NUCLEOTIDE SEQUENCE [LARGE SCALE GENOMIC DNA]</scope>
    <source>
        <strain evidence="1">Lindl</strain>
    </source>
</reference>
<comment type="caution">
    <text evidence="1">The sequence shown here is derived from an EMBL/GenBank/DDBJ whole genome shotgun (WGS) entry which is preliminary data.</text>
</comment>
<keyword evidence="2" id="KW-1185">Reference proteome</keyword>
<dbReference type="EMBL" id="JAGFBR010000006">
    <property type="protein sequence ID" value="KAH0464961.1"/>
    <property type="molecule type" value="Genomic_DNA"/>
</dbReference>
<proteinExistence type="predicted"/>
<organism evidence="1 2">
    <name type="scientific">Dendrobium chrysotoxum</name>
    <name type="common">Orchid</name>
    <dbReference type="NCBI Taxonomy" id="161865"/>
    <lineage>
        <taxon>Eukaryota</taxon>
        <taxon>Viridiplantae</taxon>
        <taxon>Streptophyta</taxon>
        <taxon>Embryophyta</taxon>
        <taxon>Tracheophyta</taxon>
        <taxon>Spermatophyta</taxon>
        <taxon>Magnoliopsida</taxon>
        <taxon>Liliopsida</taxon>
        <taxon>Asparagales</taxon>
        <taxon>Orchidaceae</taxon>
        <taxon>Epidendroideae</taxon>
        <taxon>Malaxideae</taxon>
        <taxon>Dendrobiinae</taxon>
        <taxon>Dendrobium</taxon>
    </lineage>
</organism>
<evidence type="ECO:0000313" key="1">
    <source>
        <dbReference type="EMBL" id="KAH0464961.1"/>
    </source>
</evidence>
<gene>
    <name evidence="1" type="ORF">IEQ34_005064</name>
</gene>